<dbReference type="PIRSF" id="PIRSF004553">
    <property type="entry name" value="CHP00095"/>
    <property type="match status" value="1"/>
</dbReference>
<dbReference type="PROSITE" id="PS00092">
    <property type="entry name" value="N6_MTASE"/>
    <property type="match status" value="1"/>
</dbReference>
<evidence type="ECO:0000256" key="1">
    <source>
        <dbReference type="ARBA" id="ARBA00022603"/>
    </source>
</evidence>
<accession>A0A6N2SCP2</accession>
<dbReference type="Pfam" id="PF03602">
    <property type="entry name" value="Cons_hypoth95"/>
    <property type="match status" value="1"/>
</dbReference>
<dbReference type="PANTHER" id="PTHR43542:SF1">
    <property type="entry name" value="METHYLTRANSFERASE"/>
    <property type="match status" value="1"/>
</dbReference>
<proteinExistence type="predicted"/>
<dbReference type="EMBL" id="CACRSQ010000003">
    <property type="protein sequence ID" value="VYS90769.1"/>
    <property type="molecule type" value="Genomic_DNA"/>
</dbReference>
<sequence length="187" mass="21184">MRVISGKARSLRLKTVEGMDTRPTQDRIKETLFNMIQHEIAGAEFLDLFAGSGAIGIEALSRGCKHAVFVEKNKKAAACIRDNLIHTKLINDAQVLETDVISALRKLGSESRKFDYIFMDPPYNKGMERAVLAELDHLDLLKENTLVIAESSLQTEIQDELFEHLKVLKIKEYKTNKHTFLQKVQEG</sequence>
<keyword evidence="2 3" id="KW-0808">Transferase</keyword>
<gene>
    <name evidence="3" type="primary">rsmD</name>
    <name evidence="3" type="ORF">ACLFYP115_00886</name>
</gene>
<dbReference type="EC" id="2.1.1.171" evidence="3"/>
<keyword evidence="1 3" id="KW-0489">Methyltransferase</keyword>
<dbReference type="InterPro" id="IPR002052">
    <property type="entry name" value="DNA_methylase_N6_adenine_CS"/>
</dbReference>
<reference evidence="3" key="1">
    <citation type="submission" date="2019-11" db="EMBL/GenBank/DDBJ databases">
        <authorList>
            <person name="Feng L."/>
        </authorList>
    </citation>
    <scope>NUCLEOTIDE SEQUENCE</scope>
    <source>
        <strain evidence="3">AcaccaeLFYP115</strain>
    </source>
</reference>
<dbReference type="SUPFAM" id="SSF53335">
    <property type="entry name" value="S-adenosyl-L-methionine-dependent methyltransferases"/>
    <property type="match status" value="1"/>
</dbReference>
<name>A0A6N2SCP2_9FIRM</name>
<dbReference type="InterPro" id="IPR004398">
    <property type="entry name" value="RNA_MeTrfase_RsmD"/>
</dbReference>
<dbReference type="CDD" id="cd02440">
    <property type="entry name" value="AdoMet_MTases"/>
    <property type="match status" value="1"/>
</dbReference>
<evidence type="ECO:0000313" key="3">
    <source>
        <dbReference type="EMBL" id="VYS90769.1"/>
    </source>
</evidence>
<dbReference type="GO" id="GO:0003676">
    <property type="term" value="F:nucleic acid binding"/>
    <property type="evidence" value="ECO:0007669"/>
    <property type="project" value="InterPro"/>
</dbReference>
<protein>
    <submittedName>
        <fullName evidence="3">Ribosomal RNA small subunit methyltransferase D</fullName>
        <ecNumber evidence="3">2.1.1.171</ecNumber>
    </submittedName>
</protein>
<evidence type="ECO:0000256" key="2">
    <source>
        <dbReference type="ARBA" id="ARBA00022679"/>
    </source>
</evidence>
<dbReference type="InterPro" id="IPR029063">
    <property type="entry name" value="SAM-dependent_MTases_sf"/>
</dbReference>
<dbReference type="GO" id="GO:0052913">
    <property type="term" value="F:16S rRNA (guanine(966)-N(2))-methyltransferase activity"/>
    <property type="evidence" value="ECO:0007669"/>
    <property type="project" value="UniProtKB-EC"/>
</dbReference>
<dbReference type="NCBIfam" id="TIGR00095">
    <property type="entry name" value="16S rRNA (guanine(966)-N(2))-methyltransferase RsmD"/>
    <property type="match status" value="1"/>
</dbReference>
<organism evidence="3">
    <name type="scientific">Anaerostipes caccae</name>
    <dbReference type="NCBI Taxonomy" id="105841"/>
    <lineage>
        <taxon>Bacteria</taxon>
        <taxon>Bacillati</taxon>
        <taxon>Bacillota</taxon>
        <taxon>Clostridia</taxon>
        <taxon>Lachnospirales</taxon>
        <taxon>Lachnospiraceae</taxon>
        <taxon>Anaerostipes</taxon>
    </lineage>
</organism>
<dbReference type="PANTHER" id="PTHR43542">
    <property type="entry name" value="METHYLTRANSFERASE"/>
    <property type="match status" value="1"/>
</dbReference>
<dbReference type="Gene3D" id="3.40.50.150">
    <property type="entry name" value="Vaccinia Virus protein VP39"/>
    <property type="match status" value="1"/>
</dbReference>
<dbReference type="AlphaFoldDB" id="A0A6N2SCP2"/>